<dbReference type="Proteomes" id="UP001175226">
    <property type="component" value="Unassembled WGS sequence"/>
</dbReference>
<reference evidence="1" key="1">
    <citation type="submission" date="2023-06" db="EMBL/GenBank/DDBJ databases">
        <authorList>
            <consortium name="Lawrence Berkeley National Laboratory"/>
            <person name="Ahrendt S."/>
            <person name="Sahu N."/>
            <person name="Indic B."/>
            <person name="Wong-Bajracharya J."/>
            <person name="Merenyi Z."/>
            <person name="Ke H.-M."/>
            <person name="Monk M."/>
            <person name="Kocsube S."/>
            <person name="Drula E."/>
            <person name="Lipzen A."/>
            <person name="Balint B."/>
            <person name="Henrissat B."/>
            <person name="Andreopoulos B."/>
            <person name="Martin F.M."/>
            <person name="Harder C.B."/>
            <person name="Rigling D."/>
            <person name="Ford K.L."/>
            <person name="Foster G.D."/>
            <person name="Pangilinan J."/>
            <person name="Papanicolaou A."/>
            <person name="Barry K."/>
            <person name="LaButti K."/>
            <person name="Viragh M."/>
            <person name="Koriabine M."/>
            <person name="Yan M."/>
            <person name="Riley R."/>
            <person name="Champramary S."/>
            <person name="Plett K.L."/>
            <person name="Tsai I.J."/>
            <person name="Slot J."/>
            <person name="Sipos G."/>
            <person name="Plett J."/>
            <person name="Nagy L.G."/>
            <person name="Grigoriev I.V."/>
        </authorList>
    </citation>
    <scope>NUCLEOTIDE SEQUENCE</scope>
    <source>
        <strain evidence="1">FPL87.14</strain>
    </source>
</reference>
<comment type="caution">
    <text evidence="1">The sequence shown here is derived from an EMBL/GenBank/DDBJ whole genome shotgun (WGS) entry which is preliminary data.</text>
</comment>
<organism evidence="1 2">
    <name type="scientific">Armillaria borealis</name>
    <dbReference type="NCBI Taxonomy" id="47425"/>
    <lineage>
        <taxon>Eukaryota</taxon>
        <taxon>Fungi</taxon>
        <taxon>Dikarya</taxon>
        <taxon>Basidiomycota</taxon>
        <taxon>Agaricomycotina</taxon>
        <taxon>Agaricomycetes</taxon>
        <taxon>Agaricomycetidae</taxon>
        <taxon>Agaricales</taxon>
        <taxon>Marasmiineae</taxon>
        <taxon>Physalacriaceae</taxon>
        <taxon>Armillaria</taxon>
    </lineage>
</organism>
<dbReference type="GO" id="GO:0004852">
    <property type="term" value="F:uroporphyrinogen-III synthase activity"/>
    <property type="evidence" value="ECO:0007669"/>
    <property type="project" value="InterPro"/>
</dbReference>
<name>A0AA39JIX6_9AGAR</name>
<proteinExistence type="predicted"/>
<gene>
    <name evidence="1" type="ORF">EV421DRAFT_2082543</name>
</gene>
<keyword evidence="2" id="KW-1185">Reference proteome</keyword>
<dbReference type="InterPro" id="IPR036108">
    <property type="entry name" value="4pyrrol_syn_uPrphyn_synt_sf"/>
</dbReference>
<dbReference type="GO" id="GO:0033014">
    <property type="term" value="P:tetrapyrrole biosynthetic process"/>
    <property type="evidence" value="ECO:0007669"/>
    <property type="project" value="InterPro"/>
</dbReference>
<protein>
    <submittedName>
        <fullName evidence="1">Uncharacterized protein</fullName>
    </submittedName>
</protein>
<sequence>PRPTKLLHLTGDKNRDTLPNILGGAGVYLASLKVYETQGSFNFLWHLKDIVLESAVVGRILCTVGCRICLRHSCARL</sequence>
<dbReference type="EMBL" id="JAUEPT010000027">
    <property type="protein sequence ID" value="KAK0442164.1"/>
    <property type="molecule type" value="Genomic_DNA"/>
</dbReference>
<accession>A0AA39JIX6</accession>
<dbReference type="Gene3D" id="3.40.50.10090">
    <property type="match status" value="2"/>
</dbReference>
<dbReference type="SUPFAM" id="SSF69618">
    <property type="entry name" value="HemD-like"/>
    <property type="match status" value="1"/>
</dbReference>
<dbReference type="AlphaFoldDB" id="A0AA39JIX6"/>
<feature type="non-terminal residue" evidence="1">
    <location>
        <position position="1"/>
    </location>
</feature>
<evidence type="ECO:0000313" key="1">
    <source>
        <dbReference type="EMBL" id="KAK0442164.1"/>
    </source>
</evidence>
<evidence type="ECO:0000313" key="2">
    <source>
        <dbReference type="Proteomes" id="UP001175226"/>
    </source>
</evidence>